<accession>A0AAU7CQI3</accession>
<keyword evidence="2" id="KW-1003">Cell membrane</keyword>
<evidence type="ECO:0000256" key="3">
    <source>
        <dbReference type="ARBA" id="ARBA00022692"/>
    </source>
</evidence>
<name>A0AAU7CQI3_9BACT</name>
<dbReference type="Pfam" id="PF04972">
    <property type="entry name" value="BON"/>
    <property type="match status" value="1"/>
</dbReference>
<protein>
    <submittedName>
        <fullName evidence="10">Mechanosensitive ion channel family protein</fullName>
    </submittedName>
</protein>
<feature type="compositionally biased region" description="Low complexity" evidence="6">
    <location>
        <begin position="28"/>
        <end position="40"/>
    </location>
</feature>
<dbReference type="PANTHER" id="PTHR30221:SF1">
    <property type="entry name" value="SMALL-CONDUCTANCE MECHANOSENSITIVE CHANNEL"/>
    <property type="match status" value="1"/>
</dbReference>
<keyword evidence="5 7" id="KW-0472">Membrane</keyword>
<dbReference type="GO" id="GO:0008381">
    <property type="term" value="F:mechanosensitive monoatomic ion channel activity"/>
    <property type="evidence" value="ECO:0007669"/>
    <property type="project" value="InterPro"/>
</dbReference>
<dbReference type="InterPro" id="IPR011066">
    <property type="entry name" value="MscS_channel_C_sf"/>
</dbReference>
<dbReference type="RefSeq" id="WP_406700097.1">
    <property type="nucleotide sequence ID" value="NZ_CP155447.1"/>
</dbReference>
<comment type="subcellular location">
    <subcellularLocation>
        <location evidence="1">Cell membrane</location>
        <topology evidence="1">Multi-pass membrane protein</topology>
    </subcellularLocation>
</comment>
<dbReference type="PANTHER" id="PTHR30221">
    <property type="entry name" value="SMALL-CONDUCTANCE MECHANOSENSITIVE CHANNEL"/>
    <property type="match status" value="1"/>
</dbReference>
<dbReference type="Gene3D" id="2.30.30.60">
    <property type="match status" value="1"/>
</dbReference>
<feature type="region of interest" description="Disordered" evidence="6">
    <location>
        <begin position="456"/>
        <end position="495"/>
    </location>
</feature>
<dbReference type="InterPro" id="IPR010920">
    <property type="entry name" value="LSM_dom_sf"/>
</dbReference>
<dbReference type="Gene3D" id="1.10.287.1260">
    <property type="match status" value="1"/>
</dbReference>
<feature type="domain" description="BON" evidence="9">
    <location>
        <begin position="69"/>
        <end position="135"/>
    </location>
</feature>
<feature type="transmembrane region" description="Helical" evidence="7">
    <location>
        <begin position="225"/>
        <end position="244"/>
    </location>
</feature>
<evidence type="ECO:0000313" key="10">
    <source>
        <dbReference type="EMBL" id="XBH07254.1"/>
    </source>
</evidence>
<keyword evidence="8" id="KW-0732">Signal</keyword>
<dbReference type="EMBL" id="CP155447">
    <property type="protein sequence ID" value="XBH07254.1"/>
    <property type="molecule type" value="Genomic_DNA"/>
</dbReference>
<evidence type="ECO:0000256" key="5">
    <source>
        <dbReference type="ARBA" id="ARBA00023136"/>
    </source>
</evidence>
<reference evidence="10" key="1">
    <citation type="submission" date="2024-05" db="EMBL/GenBank/DDBJ databases">
        <title>Planctomycetes of the genus Singulisphaera possess chitinolytic capabilities.</title>
        <authorList>
            <person name="Ivanova A."/>
        </authorList>
    </citation>
    <scope>NUCLEOTIDE SEQUENCE</scope>
    <source>
        <strain evidence="10">Ch08T</strain>
    </source>
</reference>
<organism evidence="10">
    <name type="scientific">Singulisphaera sp. Ch08</name>
    <dbReference type="NCBI Taxonomy" id="3120278"/>
    <lineage>
        <taxon>Bacteria</taxon>
        <taxon>Pseudomonadati</taxon>
        <taxon>Planctomycetota</taxon>
        <taxon>Planctomycetia</taxon>
        <taxon>Isosphaerales</taxon>
        <taxon>Isosphaeraceae</taxon>
        <taxon>Singulisphaera</taxon>
    </lineage>
</organism>
<dbReference type="Pfam" id="PF00924">
    <property type="entry name" value="MS_channel_2nd"/>
    <property type="match status" value="1"/>
</dbReference>
<proteinExistence type="predicted"/>
<keyword evidence="4 7" id="KW-1133">Transmembrane helix</keyword>
<dbReference type="SUPFAM" id="SSF82689">
    <property type="entry name" value="Mechanosensitive channel protein MscS (YggB), C-terminal domain"/>
    <property type="match status" value="1"/>
</dbReference>
<feature type="transmembrane region" description="Helical" evidence="7">
    <location>
        <begin position="199"/>
        <end position="219"/>
    </location>
</feature>
<gene>
    <name evidence="10" type="ORF">V5E97_14775</name>
</gene>
<dbReference type="InterPro" id="IPR007055">
    <property type="entry name" value="BON_dom"/>
</dbReference>
<dbReference type="Gene3D" id="3.30.1340.30">
    <property type="match status" value="1"/>
</dbReference>
<feature type="transmembrane region" description="Helical" evidence="7">
    <location>
        <begin position="159"/>
        <end position="179"/>
    </location>
</feature>
<evidence type="ECO:0000256" key="6">
    <source>
        <dbReference type="SAM" id="MobiDB-lite"/>
    </source>
</evidence>
<feature type="signal peptide" evidence="8">
    <location>
        <begin position="1"/>
        <end position="20"/>
    </location>
</feature>
<evidence type="ECO:0000256" key="2">
    <source>
        <dbReference type="ARBA" id="ARBA00022475"/>
    </source>
</evidence>
<dbReference type="PROSITE" id="PS50914">
    <property type="entry name" value="BON"/>
    <property type="match status" value="1"/>
</dbReference>
<evidence type="ECO:0000259" key="9">
    <source>
        <dbReference type="PROSITE" id="PS50914"/>
    </source>
</evidence>
<sequence>MKYFLLTMILSLSVTTGVWAQIPGLSATPKPAATGPATKGEGPTAAPTPDNPEATVATAAGSISVEKPVDHAVQETLIELLPKYPGVRLAQVTVKNGVVTLEGQVEDAEVRENVTLFTRRVEGVRLVLNRMKTDAQVLTASELAEKVLKDLWTAVAREWLLVIIALVIALGGFVVGRLFGRYSEVLLAPFIKNILVRSVVGSLLSSFLMLGGVLLGLNVLELTQAVLSILGLAGVAGLALGFAFRDIAENFIASILLGMRRPFRIGDYVEVANKAGVVMSLNTRATVLVTLEGKHIRIPNNIIYKEILVNSSASPSSRGNFDVVIPYTVSTATAIDAMTKALREQEGVLSDPPASALLEALEPGGVRLRAYYWMPVRGIDGNKLQSDVKLKVKVALQQAGITPPPTNVMLSVGGRVPVDVFEANGQTKPDSVAIAPVVTAEQAKANLRHDTRAAEKAELRPEGEHQTPMEHALSQSEHMSEEGTNLLQEHHAEAH</sequence>
<dbReference type="SUPFAM" id="SSF50182">
    <property type="entry name" value="Sm-like ribonucleoproteins"/>
    <property type="match status" value="1"/>
</dbReference>
<evidence type="ECO:0000256" key="7">
    <source>
        <dbReference type="SAM" id="Phobius"/>
    </source>
</evidence>
<dbReference type="Gene3D" id="3.30.70.100">
    <property type="match status" value="1"/>
</dbReference>
<feature type="compositionally biased region" description="Basic and acidic residues" evidence="6">
    <location>
        <begin position="456"/>
        <end position="468"/>
    </location>
</feature>
<dbReference type="GO" id="GO:0005886">
    <property type="term" value="C:plasma membrane"/>
    <property type="evidence" value="ECO:0007669"/>
    <property type="project" value="UniProtKB-SubCell"/>
</dbReference>
<evidence type="ECO:0000256" key="4">
    <source>
        <dbReference type="ARBA" id="ARBA00022989"/>
    </source>
</evidence>
<feature type="region of interest" description="Disordered" evidence="6">
    <location>
        <begin position="28"/>
        <end position="52"/>
    </location>
</feature>
<dbReference type="InterPro" id="IPR006685">
    <property type="entry name" value="MscS_channel_2nd"/>
</dbReference>
<evidence type="ECO:0000256" key="1">
    <source>
        <dbReference type="ARBA" id="ARBA00004651"/>
    </source>
</evidence>
<dbReference type="InterPro" id="IPR023408">
    <property type="entry name" value="MscS_beta-dom_sf"/>
</dbReference>
<dbReference type="InterPro" id="IPR045275">
    <property type="entry name" value="MscS_archaea/bacteria_type"/>
</dbReference>
<keyword evidence="3 7" id="KW-0812">Transmembrane</keyword>
<dbReference type="AlphaFoldDB" id="A0AAU7CQI3"/>
<evidence type="ECO:0000256" key="8">
    <source>
        <dbReference type="SAM" id="SignalP"/>
    </source>
</evidence>
<feature type="compositionally biased region" description="Polar residues" evidence="6">
    <location>
        <begin position="473"/>
        <end position="487"/>
    </location>
</feature>
<feature type="chain" id="PRO_5043358091" evidence="8">
    <location>
        <begin position="21"/>
        <end position="495"/>
    </location>
</feature>